<dbReference type="GeneID" id="20215113"/>
<feature type="active site" description="Proton acceptor" evidence="2">
    <location>
        <position position="165"/>
    </location>
</feature>
<dbReference type="AlphaFoldDB" id="T1G215"/>
<proteinExistence type="predicted"/>
<dbReference type="STRING" id="6412.T1G215"/>
<dbReference type="PROSITE" id="PS51635">
    <property type="entry name" value="PNPLA"/>
    <property type="match status" value="1"/>
</dbReference>
<evidence type="ECO:0000313" key="5">
    <source>
        <dbReference type="EnsemblMetazoa" id="HelroP75153"/>
    </source>
</evidence>
<dbReference type="InterPro" id="IPR016035">
    <property type="entry name" value="Acyl_Trfase/lysoPLipase"/>
</dbReference>
<dbReference type="OrthoDB" id="197155at2759"/>
<dbReference type="InterPro" id="IPR002641">
    <property type="entry name" value="PNPLA_dom"/>
</dbReference>
<dbReference type="GO" id="GO:0016020">
    <property type="term" value="C:membrane"/>
    <property type="evidence" value="ECO:0000318"/>
    <property type="project" value="GO_Central"/>
</dbReference>
<dbReference type="EMBL" id="KB096134">
    <property type="protein sequence ID" value="ESO08021.1"/>
    <property type="molecule type" value="Genomic_DNA"/>
</dbReference>
<evidence type="ECO:0000256" key="1">
    <source>
        <dbReference type="ARBA" id="ARBA00023098"/>
    </source>
</evidence>
<dbReference type="EMBL" id="AMQM01003372">
    <property type="status" value="NOT_ANNOTATED_CDS"/>
    <property type="molecule type" value="Genomic_DNA"/>
</dbReference>
<accession>T1G215</accession>
<dbReference type="EnsemblMetazoa" id="HelroT75153">
    <property type="protein sequence ID" value="HelroP75153"/>
    <property type="gene ID" value="HelroG75153"/>
</dbReference>
<feature type="domain" description="PNPLA" evidence="3">
    <location>
        <begin position="5"/>
        <end position="178"/>
    </location>
</feature>
<reference evidence="6" key="1">
    <citation type="submission" date="2012-12" db="EMBL/GenBank/DDBJ databases">
        <authorList>
            <person name="Hellsten U."/>
            <person name="Grimwood J."/>
            <person name="Chapman J.A."/>
            <person name="Shapiro H."/>
            <person name="Aerts A."/>
            <person name="Otillar R.P."/>
            <person name="Terry A.Y."/>
            <person name="Boore J.L."/>
            <person name="Simakov O."/>
            <person name="Marletaz F."/>
            <person name="Cho S.-J."/>
            <person name="Edsinger-Gonzales E."/>
            <person name="Havlak P."/>
            <person name="Kuo D.-H."/>
            <person name="Larsson T."/>
            <person name="Lv J."/>
            <person name="Arendt D."/>
            <person name="Savage R."/>
            <person name="Osoegawa K."/>
            <person name="de Jong P."/>
            <person name="Lindberg D.R."/>
            <person name="Seaver E.C."/>
            <person name="Weisblat D.A."/>
            <person name="Putnam N.H."/>
            <person name="Grigoriev I.V."/>
            <person name="Rokhsar D.S."/>
        </authorList>
    </citation>
    <scope>NUCLEOTIDE SEQUENCE</scope>
</reference>
<dbReference type="Gene3D" id="3.40.1090.10">
    <property type="entry name" value="Cytosolic phospholipase A2 catalytic domain"/>
    <property type="match status" value="2"/>
</dbReference>
<dbReference type="CTD" id="20215113"/>
<feature type="active site" description="Nucleophile" evidence="2">
    <location>
        <position position="42"/>
    </location>
</feature>
<dbReference type="HOGENOM" id="CLU_018371_4_1_1"/>
<feature type="short sequence motif" description="DGA/G" evidence="2">
    <location>
        <begin position="165"/>
        <end position="167"/>
    </location>
</feature>
<evidence type="ECO:0000259" key="3">
    <source>
        <dbReference type="PROSITE" id="PS51635"/>
    </source>
</evidence>
<keyword evidence="1 2" id="KW-0443">Lipid metabolism</keyword>
<feature type="short sequence motif" description="GXGXXG" evidence="2">
    <location>
        <begin position="9"/>
        <end position="14"/>
    </location>
</feature>
<keyword evidence="2" id="KW-0378">Hydrolase</keyword>
<dbReference type="KEGG" id="hro:HELRODRAFT_75153"/>
<name>T1G215_HELRO</name>
<dbReference type="GO" id="GO:0055088">
    <property type="term" value="P:lipid homeostasis"/>
    <property type="evidence" value="ECO:0000318"/>
    <property type="project" value="GO_Central"/>
</dbReference>
<evidence type="ECO:0000313" key="4">
    <source>
        <dbReference type="EMBL" id="ESO08021.1"/>
    </source>
</evidence>
<reference evidence="4 6" key="2">
    <citation type="journal article" date="2013" name="Nature">
        <title>Insights into bilaterian evolution from three spiralian genomes.</title>
        <authorList>
            <person name="Simakov O."/>
            <person name="Marletaz F."/>
            <person name="Cho S.J."/>
            <person name="Edsinger-Gonzales E."/>
            <person name="Havlak P."/>
            <person name="Hellsten U."/>
            <person name="Kuo D.H."/>
            <person name="Larsson T."/>
            <person name="Lv J."/>
            <person name="Arendt D."/>
            <person name="Savage R."/>
            <person name="Osoegawa K."/>
            <person name="de Jong P."/>
            <person name="Grimwood J."/>
            <person name="Chapman J.A."/>
            <person name="Shapiro H."/>
            <person name="Aerts A."/>
            <person name="Otillar R.P."/>
            <person name="Terry A.Y."/>
            <person name="Boore J.L."/>
            <person name="Grigoriev I.V."/>
            <person name="Lindberg D.R."/>
            <person name="Seaver E.C."/>
            <person name="Weisblat D.A."/>
            <person name="Putnam N.H."/>
            <person name="Rokhsar D.S."/>
        </authorList>
    </citation>
    <scope>NUCLEOTIDE SEQUENCE</scope>
</reference>
<dbReference type="Pfam" id="PF01734">
    <property type="entry name" value="Patatin"/>
    <property type="match status" value="1"/>
</dbReference>
<dbReference type="InParanoid" id="T1G215"/>
<feature type="short sequence motif" description="GXSXG" evidence="2">
    <location>
        <begin position="40"/>
        <end position="44"/>
    </location>
</feature>
<dbReference type="GO" id="GO:0005811">
    <property type="term" value="C:lipid droplet"/>
    <property type="evidence" value="ECO:0000318"/>
    <property type="project" value="GO_Central"/>
</dbReference>
<dbReference type="GO" id="GO:0004806">
    <property type="term" value="F:triacylglycerol lipase activity"/>
    <property type="evidence" value="ECO:0000318"/>
    <property type="project" value="GO_Central"/>
</dbReference>
<dbReference type="SUPFAM" id="SSF52151">
    <property type="entry name" value="FabD/lysophospholipase-like"/>
    <property type="match status" value="1"/>
</dbReference>
<dbReference type="eggNOG" id="KOG3773">
    <property type="taxonomic scope" value="Eukaryota"/>
</dbReference>
<organism evidence="5 6">
    <name type="scientific">Helobdella robusta</name>
    <name type="common">Californian leech</name>
    <dbReference type="NCBI Taxonomy" id="6412"/>
    <lineage>
        <taxon>Eukaryota</taxon>
        <taxon>Metazoa</taxon>
        <taxon>Spiralia</taxon>
        <taxon>Lophotrochozoa</taxon>
        <taxon>Annelida</taxon>
        <taxon>Clitellata</taxon>
        <taxon>Hirudinea</taxon>
        <taxon>Rhynchobdellida</taxon>
        <taxon>Glossiphoniidae</taxon>
        <taxon>Helobdella</taxon>
    </lineage>
</organism>
<evidence type="ECO:0000313" key="6">
    <source>
        <dbReference type="Proteomes" id="UP000015101"/>
    </source>
</evidence>
<dbReference type="PANTHER" id="PTHR12406:SF7">
    <property type="entry name" value="PATATIN-LIKE PHOSPHOLIPASE DOMAIN-CONTAINING PROTEIN 4"/>
    <property type="match status" value="1"/>
</dbReference>
<keyword evidence="6" id="KW-1185">Reference proteome</keyword>
<dbReference type="RefSeq" id="XP_009013810.1">
    <property type="nucleotide sequence ID" value="XM_009015562.1"/>
</dbReference>
<dbReference type="GO" id="GO:0019433">
    <property type="term" value="P:triglyceride catabolic process"/>
    <property type="evidence" value="ECO:0000318"/>
    <property type="project" value="GO_Central"/>
</dbReference>
<reference evidence="5" key="3">
    <citation type="submission" date="2015-06" db="UniProtKB">
        <authorList>
            <consortium name="EnsemblMetazoa"/>
        </authorList>
    </citation>
    <scope>IDENTIFICATION</scope>
</reference>
<keyword evidence="2" id="KW-0442">Lipid degradation</keyword>
<dbReference type="PANTHER" id="PTHR12406">
    <property type="entry name" value="CALCIUM-INDEPENDENT PHOSPHOLIPASE A2 IPLA2 -RELATED"/>
    <property type="match status" value="1"/>
</dbReference>
<dbReference type="Proteomes" id="UP000015101">
    <property type="component" value="Unassembled WGS sequence"/>
</dbReference>
<protein>
    <recommendedName>
        <fullName evidence="3">PNPLA domain-containing protein</fullName>
    </recommendedName>
</protein>
<sequence length="248" mass="26929">KMMNVSFSGCGFLGIYHLGVAKTLVSEGKKFVNMISRFGGSSAGALIASLLAIHGPNEDAIELCRQFCIDLAEEIKSKTFGVLTPGVELLNPIAKFLEDSFTRCSYQGFRLGLFISVTNAESKENEIISEFSSRDQLIKFLLASSCVPYITNSKSIRIGNKRYFDGGLTNNMPLFYEGETICVSPFEGKHEICPSISQPKTSPFASSFATSSSSSSFTLSASGLYPIDRSHVTFANQNFKVVRCVGGV</sequence>
<gene>
    <name evidence="5" type="primary">20215113</name>
    <name evidence="4" type="ORF">HELRODRAFT_75153</name>
</gene>
<dbReference type="InterPro" id="IPR033562">
    <property type="entry name" value="PLPL"/>
</dbReference>
<dbReference type="GO" id="GO:0005737">
    <property type="term" value="C:cytoplasm"/>
    <property type="evidence" value="ECO:0000318"/>
    <property type="project" value="GO_Central"/>
</dbReference>
<evidence type="ECO:0000256" key="2">
    <source>
        <dbReference type="PROSITE-ProRule" id="PRU01161"/>
    </source>
</evidence>